<dbReference type="Pfam" id="PF00232">
    <property type="entry name" value="Glyco_hydro_1"/>
    <property type="match status" value="1"/>
</dbReference>
<dbReference type="RefSeq" id="WP_055251029.1">
    <property type="nucleotide sequence ID" value="NZ_CABIXX010000008.1"/>
</dbReference>
<evidence type="ECO:0000256" key="3">
    <source>
        <dbReference type="ARBA" id="ARBA00023295"/>
    </source>
</evidence>
<dbReference type="GO" id="GO:0005829">
    <property type="term" value="C:cytosol"/>
    <property type="evidence" value="ECO:0007669"/>
    <property type="project" value="TreeGrafter"/>
</dbReference>
<dbReference type="Proteomes" id="UP000095454">
    <property type="component" value="Unassembled WGS sequence"/>
</dbReference>
<protein>
    <submittedName>
        <fullName evidence="7">Aryl-phospho-beta-D-glucosidase BglH</fullName>
        <ecNumber evidence="7">3.2.1.86</ecNumber>
    </submittedName>
</protein>
<dbReference type="InterPro" id="IPR001360">
    <property type="entry name" value="Glyco_hydro_1"/>
</dbReference>
<evidence type="ECO:0000256" key="1">
    <source>
        <dbReference type="ARBA" id="ARBA00010838"/>
    </source>
</evidence>
<comment type="similarity">
    <text evidence="1 5">Belongs to the glycosyl hydrolase 1 family.</text>
</comment>
<dbReference type="FunFam" id="3.20.20.80:FF:000004">
    <property type="entry name" value="Beta-glucosidase 6-phospho-beta-glucosidase"/>
    <property type="match status" value="1"/>
</dbReference>
<feature type="active site" description="Nucleophile" evidence="4">
    <location>
        <position position="377"/>
    </location>
</feature>
<sequence length="479" mass="55271">MHKVPRTFPEGFLWGGAVAANQCEGAWDVDGKAPSVADINEFRDDIPIGEKHNREITTTFIKEALESKDRIFPKREGIDFYHTYPEDLELLADMGLNTFRTSIAWSRIFPNGDDAEPNEEGLAFYDRLFDKMIELGMEPMVTLSHYEMPINLTLSYTGWYSRETIDCFERYCKVVFDRYAGKVKYWILVNQINLIEHESFNHLGVAEDKVDDLPSAKYQAVMNEMVACGRATRYAHEHHPEMQIGMMLCGGPSYAASCKPEDALATLRFNQMQFFFSDVLLRGEVPGSAYRFWEDNGIKVQISDQDIEDLRNTADFCTFSYYYVRVVSKESFEDGYDAKRNKELPANPWGWCIDPLGLRFTLNAYWDRYRKPIYITENGVGCYDTLEEDGTVHDPYRIDFYRAHLEQVREAIADGVDVRGYYAWGPIDIVSCSSSEMSKRYGFIYVDRDDYGHGTGKRVLKDSYYWAKHVIETNGADLD</sequence>
<evidence type="ECO:0000256" key="4">
    <source>
        <dbReference type="PROSITE-ProRule" id="PRU10055"/>
    </source>
</evidence>
<proteinExistence type="inferred from homology"/>
<dbReference type="SUPFAM" id="SSF51445">
    <property type="entry name" value="(Trans)glycosidases"/>
    <property type="match status" value="1"/>
</dbReference>
<dbReference type="PANTHER" id="PTHR10353:SF122">
    <property type="entry name" value="6-PHOSPHO-BETA-GLUCOSIDASE ASCB-RELATED"/>
    <property type="match status" value="1"/>
</dbReference>
<dbReference type="InterPro" id="IPR033132">
    <property type="entry name" value="GH_1_N_CS"/>
</dbReference>
<organism evidence="7 8">
    <name type="scientific">Collinsella aerofaciens</name>
    <dbReference type="NCBI Taxonomy" id="74426"/>
    <lineage>
        <taxon>Bacteria</taxon>
        <taxon>Bacillati</taxon>
        <taxon>Actinomycetota</taxon>
        <taxon>Coriobacteriia</taxon>
        <taxon>Coriobacteriales</taxon>
        <taxon>Coriobacteriaceae</taxon>
        <taxon>Collinsella</taxon>
    </lineage>
</organism>
<evidence type="ECO:0000256" key="6">
    <source>
        <dbReference type="RuleBase" id="RU004468"/>
    </source>
</evidence>
<dbReference type="Gene3D" id="3.20.20.80">
    <property type="entry name" value="Glycosidases"/>
    <property type="match status" value="1"/>
</dbReference>
<dbReference type="GO" id="GO:0016052">
    <property type="term" value="P:carbohydrate catabolic process"/>
    <property type="evidence" value="ECO:0007669"/>
    <property type="project" value="TreeGrafter"/>
</dbReference>
<keyword evidence="3 6" id="KW-0326">Glycosidase</keyword>
<evidence type="ECO:0000256" key="5">
    <source>
        <dbReference type="RuleBase" id="RU003690"/>
    </source>
</evidence>
<reference evidence="7 8" key="1">
    <citation type="submission" date="2015-09" db="EMBL/GenBank/DDBJ databases">
        <authorList>
            <consortium name="Pathogen Informatics"/>
        </authorList>
    </citation>
    <scope>NUCLEOTIDE SEQUENCE [LARGE SCALE GENOMIC DNA]</scope>
    <source>
        <strain evidence="7 8">2789STDY5834902</strain>
    </source>
</reference>
<dbReference type="EMBL" id="CZAQ01000008">
    <property type="protein sequence ID" value="CUO97125.1"/>
    <property type="molecule type" value="Genomic_DNA"/>
</dbReference>
<keyword evidence="2 6" id="KW-0378">Hydrolase</keyword>
<dbReference type="AlphaFoldDB" id="A0A174JIV6"/>
<dbReference type="PROSITE" id="PS00653">
    <property type="entry name" value="GLYCOSYL_HYDROL_F1_2"/>
    <property type="match status" value="1"/>
</dbReference>
<gene>
    <name evidence="7" type="primary">bglH_3</name>
    <name evidence="7" type="ORF">ERS852514_00674</name>
</gene>
<accession>A0A174JIV6</accession>
<dbReference type="GO" id="GO:0008706">
    <property type="term" value="F:6-phospho-beta-glucosidase activity"/>
    <property type="evidence" value="ECO:0007669"/>
    <property type="project" value="UniProtKB-EC"/>
</dbReference>
<dbReference type="PANTHER" id="PTHR10353">
    <property type="entry name" value="GLYCOSYL HYDROLASE"/>
    <property type="match status" value="1"/>
</dbReference>
<evidence type="ECO:0000313" key="8">
    <source>
        <dbReference type="Proteomes" id="UP000095454"/>
    </source>
</evidence>
<name>A0A174JIV6_9ACTN</name>
<dbReference type="EC" id="3.2.1.86" evidence="7"/>
<evidence type="ECO:0000256" key="2">
    <source>
        <dbReference type="ARBA" id="ARBA00022801"/>
    </source>
</evidence>
<dbReference type="PRINTS" id="PR00131">
    <property type="entry name" value="GLHYDRLASE1"/>
</dbReference>
<dbReference type="InterPro" id="IPR018120">
    <property type="entry name" value="Glyco_hydro_1_AS"/>
</dbReference>
<evidence type="ECO:0000313" key="7">
    <source>
        <dbReference type="EMBL" id="CUO97125.1"/>
    </source>
</evidence>
<dbReference type="PROSITE" id="PS00572">
    <property type="entry name" value="GLYCOSYL_HYDROL_F1_1"/>
    <property type="match status" value="1"/>
</dbReference>
<dbReference type="InterPro" id="IPR017853">
    <property type="entry name" value="GH"/>
</dbReference>